<proteinExistence type="predicted"/>
<feature type="transmembrane region" description="Helical" evidence="1">
    <location>
        <begin position="33"/>
        <end position="53"/>
    </location>
</feature>
<feature type="transmembrane region" description="Helical" evidence="1">
    <location>
        <begin position="121"/>
        <end position="139"/>
    </location>
</feature>
<dbReference type="PANTHER" id="PTHR34989:SF1">
    <property type="entry name" value="PROTEIN HDED"/>
    <property type="match status" value="1"/>
</dbReference>
<protein>
    <submittedName>
        <fullName evidence="2">Membrane protein</fullName>
    </submittedName>
</protein>
<dbReference type="InterPro" id="IPR052712">
    <property type="entry name" value="Acid_resist_chaperone_HdeD"/>
</dbReference>
<gene>
    <name evidence="2" type="ORF">Asi03nite_01640</name>
</gene>
<dbReference type="InterPro" id="IPR005325">
    <property type="entry name" value="DUF308_memb"/>
</dbReference>
<name>A0A919KBR0_9ACTN</name>
<sequence length="182" mass="18342">MGGKAGWTTVAAGVLALVLGIVAFAWPSATLKVVGFLFGLNLLAFGVVRILQFVLASDAPAPNRVLGVVLGLLVSLLGVLCLRNLAGSMTLLLVLVALGWLLDGVAEIVTSVGSGESHSGAHIALGLCVVLAAVTILVWPGLGLATFILVGATTLCFVGIGGIVVGIAGVRSHHRPSHIVQA</sequence>
<accession>A0A919KBR0</accession>
<dbReference type="Proteomes" id="UP000629619">
    <property type="component" value="Unassembled WGS sequence"/>
</dbReference>
<evidence type="ECO:0000256" key="1">
    <source>
        <dbReference type="SAM" id="Phobius"/>
    </source>
</evidence>
<keyword evidence="3" id="KW-1185">Reference proteome</keyword>
<feature type="transmembrane region" description="Helical" evidence="1">
    <location>
        <begin position="145"/>
        <end position="170"/>
    </location>
</feature>
<comment type="caution">
    <text evidence="2">The sequence shown here is derived from an EMBL/GenBank/DDBJ whole genome shotgun (WGS) entry which is preliminary data.</text>
</comment>
<dbReference type="RefSeq" id="WP_203676182.1">
    <property type="nucleotide sequence ID" value="NZ_BOMW01000002.1"/>
</dbReference>
<keyword evidence="1" id="KW-1133">Transmembrane helix</keyword>
<keyword evidence="1" id="KW-0812">Transmembrane</keyword>
<reference evidence="2" key="1">
    <citation type="submission" date="2021-01" db="EMBL/GenBank/DDBJ databases">
        <title>Whole genome shotgun sequence of Actinoplanes siamensis NBRC 109076.</title>
        <authorList>
            <person name="Komaki H."/>
            <person name="Tamura T."/>
        </authorList>
    </citation>
    <scope>NUCLEOTIDE SEQUENCE</scope>
    <source>
        <strain evidence="2">NBRC 109076</strain>
    </source>
</reference>
<dbReference type="GO" id="GO:0005886">
    <property type="term" value="C:plasma membrane"/>
    <property type="evidence" value="ECO:0007669"/>
    <property type="project" value="TreeGrafter"/>
</dbReference>
<feature type="transmembrane region" description="Helical" evidence="1">
    <location>
        <begin position="7"/>
        <end position="27"/>
    </location>
</feature>
<feature type="transmembrane region" description="Helical" evidence="1">
    <location>
        <begin position="91"/>
        <end position="109"/>
    </location>
</feature>
<dbReference type="PANTHER" id="PTHR34989">
    <property type="entry name" value="PROTEIN HDED"/>
    <property type="match status" value="1"/>
</dbReference>
<keyword evidence="1" id="KW-0472">Membrane</keyword>
<dbReference type="EMBL" id="BOMW01000002">
    <property type="protein sequence ID" value="GIF02626.1"/>
    <property type="molecule type" value="Genomic_DNA"/>
</dbReference>
<evidence type="ECO:0000313" key="3">
    <source>
        <dbReference type="Proteomes" id="UP000629619"/>
    </source>
</evidence>
<organism evidence="2 3">
    <name type="scientific">Actinoplanes siamensis</name>
    <dbReference type="NCBI Taxonomy" id="1223317"/>
    <lineage>
        <taxon>Bacteria</taxon>
        <taxon>Bacillati</taxon>
        <taxon>Actinomycetota</taxon>
        <taxon>Actinomycetes</taxon>
        <taxon>Micromonosporales</taxon>
        <taxon>Micromonosporaceae</taxon>
        <taxon>Actinoplanes</taxon>
    </lineage>
</organism>
<dbReference type="Pfam" id="PF03729">
    <property type="entry name" value="DUF308"/>
    <property type="match status" value="1"/>
</dbReference>
<feature type="transmembrane region" description="Helical" evidence="1">
    <location>
        <begin position="65"/>
        <end position="85"/>
    </location>
</feature>
<dbReference type="AlphaFoldDB" id="A0A919KBR0"/>
<evidence type="ECO:0000313" key="2">
    <source>
        <dbReference type="EMBL" id="GIF02626.1"/>
    </source>
</evidence>